<dbReference type="InterPro" id="IPR036196">
    <property type="entry name" value="Ptyr_pPase_sf"/>
</dbReference>
<dbReference type="Gene3D" id="3.40.50.2300">
    <property type="match status" value="1"/>
</dbReference>
<proteinExistence type="inferred from homology"/>
<evidence type="ECO:0000256" key="1">
    <source>
        <dbReference type="ARBA" id="ARBA00011063"/>
    </source>
</evidence>
<protein>
    <submittedName>
        <fullName evidence="5">Low molecular weight protein-tyrosine-phosphatase YwlE</fullName>
        <ecNumber evidence="5">3.1.3.48</ecNumber>
    </submittedName>
</protein>
<comment type="similarity">
    <text evidence="1">Belongs to the low molecular weight phosphotyrosine protein phosphatase family.</text>
</comment>
<dbReference type="CDD" id="cd16344">
    <property type="entry name" value="LMWPAP"/>
    <property type="match status" value="1"/>
</dbReference>
<dbReference type="SMART" id="SM00226">
    <property type="entry name" value="LMWPc"/>
    <property type="match status" value="1"/>
</dbReference>
<gene>
    <name evidence="5" type="primary">ywlE_1</name>
    <name evidence="5" type="ORF">GALL_142830</name>
</gene>
<dbReference type="SUPFAM" id="SSF52788">
    <property type="entry name" value="Phosphotyrosine protein phosphatases I"/>
    <property type="match status" value="1"/>
</dbReference>
<dbReference type="PRINTS" id="PR00719">
    <property type="entry name" value="LMWPTPASE"/>
</dbReference>
<keyword evidence="2 5" id="KW-0378">Hydrolase</keyword>
<dbReference type="Pfam" id="PF01451">
    <property type="entry name" value="LMWPc"/>
    <property type="match status" value="1"/>
</dbReference>
<sequence length="161" mass="17347">MPSPGYILTVCTANICRSPMAAGLLQHALANQAEPLRSLKVLSAGVAARPGEPVSPNSVTALRKVGIDISGMRSQMLTPAMVRDAAAVFCMTESHRAMIHLALDDTPQNVFLLREFMPAGADREIGDPYGGPLSVYEHCRDEMVEALPSLIEYLKRLQSGN</sequence>
<dbReference type="InterPro" id="IPR050438">
    <property type="entry name" value="LMW_PTPase"/>
</dbReference>
<dbReference type="AlphaFoldDB" id="A0A1J5SHN5"/>
<dbReference type="EMBL" id="MLJW01000064">
    <property type="protein sequence ID" value="OIR03661.1"/>
    <property type="molecule type" value="Genomic_DNA"/>
</dbReference>
<evidence type="ECO:0000313" key="5">
    <source>
        <dbReference type="EMBL" id="OIR03661.1"/>
    </source>
</evidence>
<organism evidence="5">
    <name type="scientific">mine drainage metagenome</name>
    <dbReference type="NCBI Taxonomy" id="410659"/>
    <lineage>
        <taxon>unclassified sequences</taxon>
        <taxon>metagenomes</taxon>
        <taxon>ecological metagenomes</taxon>
    </lineage>
</organism>
<evidence type="ECO:0000259" key="4">
    <source>
        <dbReference type="SMART" id="SM00226"/>
    </source>
</evidence>
<evidence type="ECO:0000256" key="3">
    <source>
        <dbReference type="ARBA" id="ARBA00022912"/>
    </source>
</evidence>
<keyword evidence="3" id="KW-0904">Protein phosphatase</keyword>
<feature type="domain" description="Phosphotyrosine protein phosphatase I" evidence="4">
    <location>
        <begin position="7"/>
        <end position="153"/>
    </location>
</feature>
<dbReference type="InterPro" id="IPR023485">
    <property type="entry name" value="Ptyr_pPase"/>
</dbReference>
<dbReference type="PANTHER" id="PTHR11717">
    <property type="entry name" value="LOW MOLECULAR WEIGHT PROTEIN TYROSINE PHOSPHATASE"/>
    <property type="match status" value="1"/>
</dbReference>
<dbReference type="PANTHER" id="PTHR11717:SF31">
    <property type="entry name" value="LOW MOLECULAR WEIGHT PROTEIN-TYROSINE-PHOSPHATASE ETP-RELATED"/>
    <property type="match status" value="1"/>
</dbReference>
<dbReference type="EC" id="3.1.3.48" evidence="5"/>
<accession>A0A1J5SHN5</accession>
<reference evidence="5" key="1">
    <citation type="submission" date="2016-10" db="EMBL/GenBank/DDBJ databases">
        <title>Sequence of Gallionella enrichment culture.</title>
        <authorList>
            <person name="Poehlein A."/>
            <person name="Muehling M."/>
            <person name="Daniel R."/>
        </authorList>
    </citation>
    <scope>NUCLEOTIDE SEQUENCE</scope>
</reference>
<name>A0A1J5SHN5_9ZZZZ</name>
<comment type="caution">
    <text evidence="5">The sequence shown here is derived from an EMBL/GenBank/DDBJ whole genome shotgun (WGS) entry which is preliminary data.</text>
</comment>
<dbReference type="InterPro" id="IPR017867">
    <property type="entry name" value="Tyr_phospatase_low_mol_wt"/>
</dbReference>
<evidence type="ECO:0000256" key="2">
    <source>
        <dbReference type="ARBA" id="ARBA00022801"/>
    </source>
</evidence>
<dbReference type="GO" id="GO:0004725">
    <property type="term" value="F:protein tyrosine phosphatase activity"/>
    <property type="evidence" value="ECO:0007669"/>
    <property type="project" value="UniProtKB-EC"/>
</dbReference>